<dbReference type="STRING" id="395961.Cyan7425_3893"/>
<reference evidence="2" key="1">
    <citation type="submission" date="2009-01" db="EMBL/GenBank/DDBJ databases">
        <title>Complete sequence of chromosome Cyanothece sp. PCC 7425.</title>
        <authorList>
            <consortium name="US DOE Joint Genome Institute"/>
            <person name="Lucas S."/>
            <person name="Copeland A."/>
            <person name="Lapidus A."/>
            <person name="Glavina del Rio T."/>
            <person name="Dalin E."/>
            <person name="Tice H."/>
            <person name="Bruce D."/>
            <person name="Goodwin L."/>
            <person name="Pitluck S."/>
            <person name="Sims D."/>
            <person name="Meineke L."/>
            <person name="Brettin T."/>
            <person name="Detter J.C."/>
            <person name="Han C."/>
            <person name="Larimer F."/>
            <person name="Land M."/>
            <person name="Hauser L."/>
            <person name="Kyrpides N."/>
            <person name="Ovchinnikova G."/>
            <person name="Liberton M."/>
            <person name="Stoeckel J."/>
            <person name="Banerjee A."/>
            <person name="Singh A."/>
            <person name="Page L."/>
            <person name="Sato H."/>
            <person name="Zhao L."/>
            <person name="Sherman L."/>
            <person name="Pakrasi H."/>
            <person name="Richardson P."/>
        </authorList>
    </citation>
    <scope>NUCLEOTIDE SEQUENCE</scope>
    <source>
        <strain evidence="2">PCC 7425</strain>
    </source>
</reference>
<organism evidence="2">
    <name type="scientific">Cyanothece sp. (strain PCC 7425 / ATCC 29141)</name>
    <dbReference type="NCBI Taxonomy" id="395961"/>
    <lineage>
        <taxon>Bacteria</taxon>
        <taxon>Bacillati</taxon>
        <taxon>Cyanobacteriota</taxon>
        <taxon>Cyanophyceae</taxon>
        <taxon>Gomontiellales</taxon>
        <taxon>Cyanothecaceae</taxon>
        <taxon>Cyanothece</taxon>
    </lineage>
</organism>
<dbReference type="AlphaFoldDB" id="B8HUK8"/>
<accession>B8HUK8</accession>
<sequence length="79" mass="9096">MHNPSLRQEPLEQGPMTIPPRPRDSILDWLESTGRLLARDTSNERDLLAEEDEIEEISELMVGDDADDDFDEDDLDLEE</sequence>
<dbReference type="Pfam" id="PF11332">
    <property type="entry name" value="DUF3134"/>
    <property type="match status" value="1"/>
</dbReference>
<dbReference type="KEGG" id="cyn:Cyan7425_3893"/>
<dbReference type="EMBL" id="CP001344">
    <property type="protein sequence ID" value="ACL46210.1"/>
    <property type="molecule type" value="Genomic_DNA"/>
</dbReference>
<feature type="region of interest" description="Disordered" evidence="1">
    <location>
        <begin position="42"/>
        <end position="79"/>
    </location>
</feature>
<dbReference type="HOGENOM" id="CLU_186198_1_0_3"/>
<gene>
    <name evidence="2" type="ordered locus">Cyan7425_3893</name>
</gene>
<feature type="compositionally biased region" description="Acidic residues" evidence="1">
    <location>
        <begin position="49"/>
        <end position="79"/>
    </location>
</feature>
<evidence type="ECO:0000313" key="2">
    <source>
        <dbReference type="EMBL" id="ACL46210.1"/>
    </source>
</evidence>
<proteinExistence type="predicted"/>
<feature type="region of interest" description="Disordered" evidence="1">
    <location>
        <begin position="1"/>
        <end position="25"/>
    </location>
</feature>
<dbReference type="OrthoDB" id="542362at2"/>
<evidence type="ECO:0000256" key="1">
    <source>
        <dbReference type="SAM" id="MobiDB-lite"/>
    </source>
</evidence>
<evidence type="ECO:0008006" key="3">
    <source>
        <dbReference type="Google" id="ProtNLM"/>
    </source>
</evidence>
<name>B8HUK8_CYAP4</name>
<protein>
    <recommendedName>
        <fullName evidence="3">DUF3134 domain-containing protein</fullName>
    </recommendedName>
</protein>
<dbReference type="InterPro" id="IPR021481">
    <property type="entry name" value="DUF3134"/>
</dbReference>